<evidence type="ECO:0000256" key="10">
    <source>
        <dbReference type="SAM" id="Phobius"/>
    </source>
</evidence>
<reference evidence="12 13" key="1">
    <citation type="submission" date="2024-09" db="EMBL/GenBank/DDBJ databases">
        <title>A chromosome-level genome assembly of Gray's grenadier anchovy, Coilia grayii.</title>
        <authorList>
            <person name="Fu Z."/>
        </authorList>
    </citation>
    <scope>NUCLEOTIDE SEQUENCE [LARGE SCALE GENOMIC DNA]</scope>
    <source>
        <strain evidence="12">G4</strain>
        <tissue evidence="12">Muscle</tissue>
    </source>
</reference>
<sequence length="428" mass="46507">MSLMVDDISLHVRSFIVDLLDEFADLLDDYDYYNSTTTAEGYELITPCFDESDESGSQILSGCQVAFYILVFLVGVTGNSLVVATFARYWRSRLRGLTDAFLLHLALSDLQLLLTLPLQIGEALRGEWLFGGTLCRLTRGLRSVNTYSGLLLLACISAERYTVVVLRTGASRRGKNGGRLCCRRVLLQAAAACVSVVLAAVALSFPDFLFSEVERNSSMCGLDVWVEGAGPRVKLALSGSMIAGFCGPFAVMAICYTAIGCVLVRGAGARAHGSHGQNWRRQRTLRLMVALVLLFLLFQLPYTLVLALKLGLSAEPRSCGLLLWESITCSLSYTRCCLNPMLYALVGVRFRNDVLRLLREAGCTWLSSVRLTSDPDSGGSSVSPSSLPHTTCTQLASPKSPMPLLAQTPDSVGVTKVFVYPSLSSPHN</sequence>
<evidence type="ECO:0000256" key="6">
    <source>
        <dbReference type="ARBA" id="ARBA00023170"/>
    </source>
</evidence>
<evidence type="ECO:0000256" key="5">
    <source>
        <dbReference type="ARBA" id="ARBA00023136"/>
    </source>
</evidence>
<keyword evidence="4 8" id="KW-0297">G-protein coupled receptor</keyword>
<keyword evidence="2 8" id="KW-0812">Transmembrane</keyword>
<dbReference type="PRINTS" id="PR00237">
    <property type="entry name" value="GPCRRHODOPSN"/>
</dbReference>
<evidence type="ECO:0000256" key="7">
    <source>
        <dbReference type="ARBA" id="ARBA00023224"/>
    </source>
</evidence>
<feature type="transmembrane region" description="Helical" evidence="10">
    <location>
        <begin position="186"/>
        <end position="205"/>
    </location>
</feature>
<dbReference type="InterPro" id="IPR017452">
    <property type="entry name" value="GPCR_Rhodpsn_7TM"/>
</dbReference>
<keyword evidence="7 8" id="KW-0807">Transducer</keyword>
<comment type="subcellular location">
    <subcellularLocation>
        <location evidence="1">Membrane</location>
    </subcellularLocation>
</comment>
<evidence type="ECO:0000259" key="11">
    <source>
        <dbReference type="PROSITE" id="PS50262"/>
    </source>
</evidence>
<evidence type="ECO:0000256" key="4">
    <source>
        <dbReference type="ARBA" id="ARBA00023040"/>
    </source>
</evidence>
<keyword evidence="6 8" id="KW-0675">Receptor</keyword>
<feature type="region of interest" description="Disordered" evidence="9">
    <location>
        <begin position="372"/>
        <end position="393"/>
    </location>
</feature>
<feature type="transmembrane region" description="Helical" evidence="10">
    <location>
        <begin position="65"/>
        <end position="89"/>
    </location>
</feature>
<name>A0ABD1ITI8_9TELE</name>
<dbReference type="EMBL" id="JBHFQA010000023">
    <property type="protein sequence ID" value="KAL2078308.1"/>
    <property type="molecule type" value="Genomic_DNA"/>
</dbReference>
<feature type="compositionally biased region" description="Low complexity" evidence="9">
    <location>
        <begin position="374"/>
        <end position="386"/>
    </location>
</feature>
<keyword evidence="3 10" id="KW-1133">Transmembrane helix</keyword>
<dbReference type="PANTHER" id="PTHR10489:SF735">
    <property type="entry name" value="C-C CHEMOKINE RECEPTOR TYPE 10"/>
    <property type="match status" value="1"/>
</dbReference>
<feature type="transmembrane region" description="Helical" evidence="10">
    <location>
        <begin position="285"/>
        <end position="308"/>
    </location>
</feature>
<evidence type="ECO:0000256" key="1">
    <source>
        <dbReference type="ARBA" id="ARBA00004370"/>
    </source>
</evidence>
<dbReference type="AlphaFoldDB" id="A0ABD1ITI8"/>
<dbReference type="PANTHER" id="PTHR10489">
    <property type="entry name" value="CELL ADHESION MOLECULE"/>
    <property type="match status" value="1"/>
</dbReference>
<gene>
    <name evidence="12" type="ORF">ACEWY4_025993</name>
</gene>
<dbReference type="InterPro" id="IPR050119">
    <property type="entry name" value="CCR1-9-like"/>
</dbReference>
<keyword evidence="13" id="KW-1185">Reference proteome</keyword>
<organism evidence="12 13">
    <name type="scientific">Coilia grayii</name>
    <name type="common">Gray's grenadier anchovy</name>
    <dbReference type="NCBI Taxonomy" id="363190"/>
    <lineage>
        <taxon>Eukaryota</taxon>
        <taxon>Metazoa</taxon>
        <taxon>Chordata</taxon>
        <taxon>Craniata</taxon>
        <taxon>Vertebrata</taxon>
        <taxon>Euteleostomi</taxon>
        <taxon>Actinopterygii</taxon>
        <taxon>Neopterygii</taxon>
        <taxon>Teleostei</taxon>
        <taxon>Clupei</taxon>
        <taxon>Clupeiformes</taxon>
        <taxon>Clupeoidei</taxon>
        <taxon>Engraulidae</taxon>
        <taxon>Coilinae</taxon>
        <taxon>Coilia</taxon>
    </lineage>
</organism>
<dbReference type="GO" id="GO:0016020">
    <property type="term" value="C:membrane"/>
    <property type="evidence" value="ECO:0007669"/>
    <property type="project" value="UniProtKB-SubCell"/>
</dbReference>
<protein>
    <recommendedName>
        <fullName evidence="11">G-protein coupled receptors family 1 profile domain-containing protein</fullName>
    </recommendedName>
</protein>
<evidence type="ECO:0000256" key="8">
    <source>
        <dbReference type="RuleBase" id="RU000688"/>
    </source>
</evidence>
<dbReference type="PROSITE" id="PS50262">
    <property type="entry name" value="G_PROTEIN_RECEP_F1_2"/>
    <property type="match status" value="1"/>
</dbReference>
<keyword evidence="5 10" id="KW-0472">Membrane</keyword>
<dbReference type="Proteomes" id="UP001591681">
    <property type="component" value="Unassembled WGS sequence"/>
</dbReference>
<dbReference type="GO" id="GO:0004930">
    <property type="term" value="F:G protein-coupled receptor activity"/>
    <property type="evidence" value="ECO:0007669"/>
    <property type="project" value="UniProtKB-KW"/>
</dbReference>
<dbReference type="InterPro" id="IPR000276">
    <property type="entry name" value="GPCR_Rhodpsn"/>
</dbReference>
<evidence type="ECO:0000256" key="3">
    <source>
        <dbReference type="ARBA" id="ARBA00022989"/>
    </source>
</evidence>
<comment type="caution">
    <text evidence="12">The sequence shown here is derived from an EMBL/GenBank/DDBJ whole genome shotgun (WGS) entry which is preliminary data.</text>
</comment>
<evidence type="ECO:0000313" key="13">
    <source>
        <dbReference type="Proteomes" id="UP001591681"/>
    </source>
</evidence>
<dbReference type="SUPFAM" id="SSF81321">
    <property type="entry name" value="Family A G protein-coupled receptor-like"/>
    <property type="match status" value="1"/>
</dbReference>
<feature type="domain" description="G-protein coupled receptors family 1 profile" evidence="11">
    <location>
        <begin position="78"/>
        <end position="343"/>
    </location>
</feature>
<dbReference type="PROSITE" id="PS00237">
    <property type="entry name" value="G_PROTEIN_RECEP_F1_1"/>
    <property type="match status" value="1"/>
</dbReference>
<comment type="similarity">
    <text evidence="8">Belongs to the G-protein coupled receptor 1 family.</text>
</comment>
<dbReference type="Pfam" id="PF00001">
    <property type="entry name" value="7tm_1"/>
    <property type="match status" value="1"/>
</dbReference>
<feature type="transmembrane region" description="Helical" evidence="10">
    <location>
        <begin position="241"/>
        <end position="264"/>
    </location>
</feature>
<accession>A0ABD1ITI8</accession>
<proteinExistence type="inferred from homology"/>
<evidence type="ECO:0000256" key="9">
    <source>
        <dbReference type="SAM" id="MobiDB-lite"/>
    </source>
</evidence>
<dbReference type="Gene3D" id="1.20.1070.10">
    <property type="entry name" value="Rhodopsin 7-helix transmembrane proteins"/>
    <property type="match status" value="1"/>
</dbReference>
<evidence type="ECO:0000256" key="2">
    <source>
        <dbReference type="ARBA" id="ARBA00022692"/>
    </source>
</evidence>
<evidence type="ECO:0000313" key="12">
    <source>
        <dbReference type="EMBL" id="KAL2078308.1"/>
    </source>
</evidence>